<keyword evidence="2" id="KW-1185">Reference proteome</keyword>
<accession>A0A2N7X9E6</accession>
<dbReference type="AlphaFoldDB" id="A0A2N7X9E6"/>
<sequence>MAATSPLFDGGQIFHRKALAERLARQVLHVSPTSASSSGLFLAAPRRTGKTTFVRADFAPALETLGARVIYVDLWADRKADPGEVIVAAIRTELAKSEFVVTKVAKSLGITGAKIGSVDFSLDRVGLGKDVSLVQALAALSDDAKGPIVLIIDEAQQAITTQTGNDAMFSLKAARDELNAAHFGLRVVCTGSNRDKLAMLRSSKDQAFFGAPLIDFPPLDEGYVKWFCDNTTELPAKLSPEVVTPLFREAGNRPEILGAAADQLRFDLALEPGDVERRFSQLVEEQIAQANDDLLEVFHSLTPIQSAVLRVLAAAGKGYAPFESRTMEKYRLASGGEPGDGELSSANVQQALAALQEKGLVWRASRGVYAMEDHSLSDLLRREGYLEGL</sequence>
<organism evidence="1 2">
    <name type="scientific">Trinickia symbiotica</name>
    <dbReference type="NCBI Taxonomy" id="863227"/>
    <lineage>
        <taxon>Bacteria</taxon>
        <taxon>Pseudomonadati</taxon>
        <taxon>Pseudomonadota</taxon>
        <taxon>Betaproteobacteria</taxon>
        <taxon>Burkholderiales</taxon>
        <taxon>Burkholderiaceae</taxon>
        <taxon>Trinickia</taxon>
    </lineage>
</organism>
<evidence type="ECO:0000313" key="2">
    <source>
        <dbReference type="Proteomes" id="UP000235777"/>
    </source>
</evidence>
<dbReference type="SUPFAM" id="SSF52540">
    <property type="entry name" value="P-loop containing nucleoside triphosphate hydrolases"/>
    <property type="match status" value="1"/>
</dbReference>
<dbReference type="OrthoDB" id="8576717at2"/>
<protein>
    <submittedName>
        <fullName evidence="1">ATPase</fullName>
    </submittedName>
</protein>
<evidence type="ECO:0000313" key="1">
    <source>
        <dbReference type="EMBL" id="PMS38363.1"/>
    </source>
</evidence>
<proteinExistence type="predicted"/>
<dbReference type="STRING" id="863227.GCA_000373005_02471"/>
<dbReference type="PANTHER" id="PTHR34301">
    <property type="entry name" value="DNA-BINDING PROTEIN-RELATED"/>
    <property type="match status" value="1"/>
</dbReference>
<dbReference type="Proteomes" id="UP000235777">
    <property type="component" value="Unassembled WGS sequence"/>
</dbReference>
<name>A0A2N7X9E6_9BURK</name>
<gene>
    <name evidence="1" type="ORF">C0Z20_00235</name>
</gene>
<comment type="caution">
    <text evidence="1">The sequence shown here is derived from an EMBL/GenBank/DDBJ whole genome shotgun (WGS) entry which is preliminary data.</text>
</comment>
<reference evidence="1 2" key="1">
    <citation type="submission" date="2018-01" db="EMBL/GenBank/DDBJ databases">
        <title>Whole genome analyses suggest that Burkholderia sensu lato contains two further novel genera in the rhizoxinica-symbiotica group Mycetohabitans gen. nov., and Trinickia gen. nov.: implications for the evolution of diazotrophy and nodulation in the Burkholderiaceae.</title>
        <authorList>
            <person name="Estrada-de los Santos P."/>
            <person name="Palmer M."/>
            <person name="Chavez-Ramirez B."/>
            <person name="Beukes C."/>
            <person name="Steenkamp E.T."/>
            <person name="Hirsch A.M."/>
            <person name="Manyaka P."/>
            <person name="Maluk M."/>
            <person name="Lafos M."/>
            <person name="Crook M."/>
            <person name="Gross E."/>
            <person name="Simon M.F."/>
            <person name="Bueno dos Reis Junior F."/>
            <person name="Poole P.S."/>
            <person name="Venter S.N."/>
            <person name="James E.K."/>
        </authorList>
    </citation>
    <scope>NUCLEOTIDE SEQUENCE [LARGE SCALE GENOMIC DNA]</scope>
    <source>
        <strain evidence="1 2">JPY 581</strain>
    </source>
</reference>
<dbReference type="PANTHER" id="PTHR34301:SF8">
    <property type="entry name" value="ATPASE DOMAIN-CONTAINING PROTEIN"/>
    <property type="match status" value="1"/>
</dbReference>
<dbReference type="InterPro" id="IPR027417">
    <property type="entry name" value="P-loop_NTPase"/>
</dbReference>
<dbReference type="Gene3D" id="3.40.50.300">
    <property type="entry name" value="P-loop containing nucleotide triphosphate hydrolases"/>
    <property type="match status" value="1"/>
</dbReference>
<dbReference type="EMBL" id="PNYC01000001">
    <property type="protein sequence ID" value="PMS38363.1"/>
    <property type="molecule type" value="Genomic_DNA"/>
</dbReference>
<dbReference type="RefSeq" id="WP_018441029.1">
    <property type="nucleotide sequence ID" value="NZ_KB890175.1"/>
</dbReference>